<accession>A0A1B1SA42</accession>
<dbReference type="GO" id="GO:0008972">
    <property type="term" value="F:phosphomethylpyrimidine kinase activity"/>
    <property type="evidence" value="ECO:0007669"/>
    <property type="project" value="InterPro"/>
</dbReference>
<proteinExistence type="predicted"/>
<comment type="pathway">
    <text evidence="1">Cofactor biosynthesis; thiamine diphosphate biosynthesis.</text>
</comment>
<dbReference type="RefSeq" id="WP_068960965.1">
    <property type="nucleotide sequence ID" value="NZ_CAJTAP010000022.1"/>
</dbReference>
<feature type="domain" description="Pyridoxamine kinase/Phosphomethylpyrimidine kinase" evidence="7">
    <location>
        <begin position="14"/>
        <end position="258"/>
    </location>
</feature>
<keyword evidence="5 8" id="KW-0418">Kinase</keyword>
<dbReference type="InterPro" id="IPR013749">
    <property type="entry name" value="PM/HMP-P_kinase-1"/>
</dbReference>
<dbReference type="NCBIfam" id="TIGR00097">
    <property type="entry name" value="HMP-P_kinase"/>
    <property type="match status" value="1"/>
</dbReference>
<evidence type="ECO:0000256" key="5">
    <source>
        <dbReference type="ARBA" id="ARBA00022777"/>
    </source>
</evidence>
<dbReference type="GO" id="GO:0009228">
    <property type="term" value="P:thiamine biosynthetic process"/>
    <property type="evidence" value="ECO:0007669"/>
    <property type="project" value="InterPro"/>
</dbReference>
<keyword evidence="3" id="KW-0808">Transferase</keyword>
<dbReference type="EMBL" id="CP015402">
    <property type="protein sequence ID" value="ANU63658.1"/>
    <property type="molecule type" value="Genomic_DNA"/>
</dbReference>
<sequence length="270" mass="28171">MLRYIPVLSIAGSDSSGGAGIQADIKTMSAIGVYAMTAITAITVQNTLGVTAVQAIRPDIVTGQIDAVFADIPPKAIKIGMLFDAPTAAAVADSLTCHRATNIVLDPVMISTSGSRLLAADAVDVIVQRLIPMADIITPNAMEAEAITGTKNPETQIELLREMGAKSILIKGGDSDTLLDIVTDWLYTPQRGIMKLQAPRVRSVNTHGTGCTLSSAIASYMAIGHDIANAVTKSKEYISDAIKAGADVAIGHGHGPVNHLFAPSAMLVRE</sequence>
<keyword evidence="4" id="KW-0547">Nucleotide-binding</keyword>
<dbReference type="Pfam" id="PF08543">
    <property type="entry name" value="Phos_pyr_kin"/>
    <property type="match status" value="1"/>
</dbReference>
<dbReference type="Gene3D" id="3.40.1190.20">
    <property type="match status" value="1"/>
</dbReference>
<keyword evidence="9" id="KW-1185">Reference proteome</keyword>
<name>A0A1B1SA42_9BACT</name>
<dbReference type="OrthoDB" id="9810880at2"/>
<evidence type="ECO:0000256" key="2">
    <source>
        <dbReference type="ARBA" id="ARBA00012135"/>
    </source>
</evidence>
<dbReference type="KEGG" id="pary:A4V02_07905"/>
<protein>
    <recommendedName>
        <fullName evidence="2">hydroxymethylpyrimidine kinase</fullName>
        <ecNumber evidence="2">2.7.1.49</ecNumber>
    </recommendedName>
</protein>
<dbReference type="FunFam" id="3.40.1190.20:FF:000003">
    <property type="entry name" value="Phosphomethylpyrimidine kinase ThiD"/>
    <property type="match status" value="1"/>
</dbReference>
<dbReference type="GO" id="GO:0005524">
    <property type="term" value="F:ATP binding"/>
    <property type="evidence" value="ECO:0007669"/>
    <property type="project" value="UniProtKB-KW"/>
</dbReference>
<dbReference type="Proteomes" id="UP000186351">
    <property type="component" value="Chromosome"/>
</dbReference>
<dbReference type="PANTHER" id="PTHR20858:SF17">
    <property type="entry name" value="HYDROXYMETHYLPYRIMIDINE_PHOSPHOMETHYLPYRIMIDINE KINASE THI20-RELATED"/>
    <property type="match status" value="1"/>
</dbReference>
<dbReference type="InterPro" id="IPR029056">
    <property type="entry name" value="Ribokinase-like"/>
</dbReference>
<gene>
    <name evidence="8" type="ORF">A4V02_07905</name>
</gene>
<dbReference type="GO" id="GO:0005829">
    <property type="term" value="C:cytosol"/>
    <property type="evidence" value="ECO:0007669"/>
    <property type="project" value="TreeGrafter"/>
</dbReference>
<dbReference type="EC" id="2.7.1.49" evidence="2"/>
<organism evidence="8 9">
    <name type="scientific">Muribaculum intestinale</name>
    <dbReference type="NCBI Taxonomy" id="1796646"/>
    <lineage>
        <taxon>Bacteria</taxon>
        <taxon>Pseudomonadati</taxon>
        <taxon>Bacteroidota</taxon>
        <taxon>Bacteroidia</taxon>
        <taxon>Bacteroidales</taxon>
        <taxon>Muribaculaceae</taxon>
        <taxon>Muribaculum</taxon>
    </lineage>
</organism>
<evidence type="ECO:0000256" key="3">
    <source>
        <dbReference type="ARBA" id="ARBA00022679"/>
    </source>
</evidence>
<dbReference type="CDD" id="cd01169">
    <property type="entry name" value="HMPP_kinase"/>
    <property type="match status" value="1"/>
</dbReference>
<evidence type="ECO:0000256" key="4">
    <source>
        <dbReference type="ARBA" id="ARBA00022741"/>
    </source>
</evidence>
<evidence type="ECO:0000256" key="6">
    <source>
        <dbReference type="ARBA" id="ARBA00022840"/>
    </source>
</evidence>
<reference evidence="9" key="1">
    <citation type="submission" date="2016-04" db="EMBL/GenBank/DDBJ databases">
        <title>Complete Genome Sequences of Twelve Strains of a Stable Defined Moderately Diverse Mouse Microbiota 2 (sDMDMm2).</title>
        <authorList>
            <person name="Uchimura Y."/>
            <person name="Wyss M."/>
            <person name="Brugiroux S."/>
            <person name="Limenitakis J.P."/>
            <person name="Stecher B."/>
            <person name="McCoy K.D."/>
            <person name="Macpherson A.J."/>
        </authorList>
    </citation>
    <scope>NUCLEOTIDE SEQUENCE [LARGE SCALE GENOMIC DNA]</scope>
    <source>
        <strain evidence="9">YL27</strain>
    </source>
</reference>
<accession>A0A1Z2XIK4</accession>
<evidence type="ECO:0000313" key="9">
    <source>
        <dbReference type="Proteomes" id="UP000186351"/>
    </source>
</evidence>
<keyword evidence="6" id="KW-0067">ATP-binding</keyword>
<evidence type="ECO:0000259" key="7">
    <source>
        <dbReference type="Pfam" id="PF08543"/>
    </source>
</evidence>
<dbReference type="PANTHER" id="PTHR20858">
    <property type="entry name" value="PHOSPHOMETHYLPYRIMIDINE KINASE"/>
    <property type="match status" value="1"/>
</dbReference>
<evidence type="ECO:0000256" key="1">
    <source>
        <dbReference type="ARBA" id="ARBA00004948"/>
    </source>
</evidence>
<dbReference type="STRING" id="1796646.A4V02_07905"/>
<dbReference type="GeneID" id="65536780"/>
<dbReference type="GO" id="GO:0008902">
    <property type="term" value="F:hydroxymethylpyrimidine kinase activity"/>
    <property type="evidence" value="ECO:0007669"/>
    <property type="project" value="UniProtKB-EC"/>
</dbReference>
<dbReference type="InterPro" id="IPR004399">
    <property type="entry name" value="HMP/HMP-P_kinase_dom"/>
</dbReference>
<evidence type="ECO:0000313" key="8">
    <source>
        <dbReference type="EMBL" id="ANU63658.1"/>
    </source>
</evidence>
<dbReference type="SUPFAM" id="SSF53613">
    <property type="entry name" value="Ribokinase-like"/>
    <property type="match status" value="1"/>
</dbReference>
<dbReference type="AlphaFoldDB" id="A0A1B1SA42"/>